<accession>A0ABT6PZT3</accession>
<dbReference type="RefSeq" id="WP_281447378.1">
    <property type="nucleotide sequence ID" value="NZ_JASBAO010000001.1"/>
</dbReference>
<gene>
    <name evidence="2" type="ORF">QJV27_02330</name>
</gene>
<evidence type="ECO:0000256" key="1">
    <source>
        <dbReference type="SAM" id="MobiDB-lite"/>
    </source>
</evidence>
<evidence type="ECO:0000313" key="3">
    <source>
        <dbReference type="Proteomes" id="UP001431634"/>
    </source>
</evidence>
<dbReference type="PROSITE" id="PS51257">
    <property type="entry name" value="PROKAR_LIPOPROTEIN"/>
    <property type="match status" value="1"/>
</dbReference>
<evidence type="ECO:0008006" key="4">
    <source>
        <dbReference type="Google" id="ProtNLM"/>
    </source>
</evidence>
<sequence>MRSYAALIASVLLLSGCSGFDRFLDDTVRLPGSNPEAPKGNSENMMRVRGEMVASTPILPQGENIWPSRPPALPTLSDVANDDSFSLSDYSRASGADVDVVTKERGTDRTLPSDFPEDGNLNEGESNLIKNGASGNKMNSLPLRRGGVLPDHIEDHAPKYIEKNTNSQPIVIPNGDGTSTMITSTGTVTIVKDSEIAKHKGGVKTLKNLSPSKTTPSESEKANKK</sequence>
<feature type="compositionally biased region" description="Polar residues" evidence="1">
    <location>
        <begin position="207"/>
        <end position="217"/>
    </location>
</feature>
<protein>
    <recommendedName>
        <fullName evidence="4">DUF3035 domain-containing protein</fullName>
    </recommendedName>
</protein>
<evidence type="ECO:0000313" key="2">
    <source>
        <dbReference type="EMBL" id="MDI2090228.1"/>
    </source>
</evidence>
<reference evidence="2" key="1">
    <citation type="submission" date="2023-05" db="EMBL/GenBank/DDBJ databases">
        <title>Whole genome sequence of Commensalibacter sp.</title>
        <authorList>
            <person name="Charoenyingcharoen P."/>
            <person name="Yukphan P."/>
        </authorList>
    </citation>
    <scope>NUCLEOTIDE SEQUENCE</scope>
    <source>
        <strain evidence="2">TBRC 16381</strain>
    </source>
</reference>
<comment type="caution">
    <text evidence="2">The sequence shown here is derived from an EMBL/GenBank/DDBJ whole genome shotgun (WGS) entry which is preliminary data.</text>
</comment>
<dbReference type="Proteomes" id="UP001431634">
    <property type="component" value="Unassembled WGS sequence"/>
</dbReference>
<dbReference type="EMBL" id="JASBAO010000001">
    <property type="protein sequence ID" value="MDI2090228.1"/>
    <property type="molecule type" value="Genomic_DNA"/>
</dbReference>
<feature type="region of interest" description="Disordered" evidence="1">
    <location>
        <begin position="104"/>
        <end position="141"/>
    </location>
</feature>
<feature type="compositionally biased region" description="Polar residues" evidence="1">
    <location>
        <begin position="123"/>
        <end position="139"/>
    </location>
</feature>
<feature type="region of interest" description="Disordered" evidence="1">
    <location>
        <begin position="200"/>
        <end position="225"/>
    </location>
</feature>
<name>A0ABT6PZT3_9PROT</name>
<organism evidence="2 3">
    <name type="scientific">Commensalibacter oyaizuii</name>
    <dbReference type="NCBI Taxonomy" id="3043873"/>
    <lineage>
        <taxon>Bacteria</taxon>
        <taxon>Pseudomonadati</taxon>
        <taxon>Pseudomonadota</taxon>
        <taxon>Alphaproteobacteria</taxon>
        <taxon>Acetobacterales</taxon>
        <taxon>Acetobacteraceae</taxon>
    </lineage>
</organism>
<keyword evidence="3" id="KW-1185">Reference proteome</keyword>
<proteinExistence type="predicted"/>